<keyword evidence="3" id="KW-1185">Reference proteome</keyword>
<evidence type="ECO:0000313" key="3">
    <source>
        <dbReference type="Proteomes" id="UP001189429"/>
    </source>
</evidence>
<organism evidence="2 3">
    <name type="scientific">Prorocentrum cordatum</name>
    <dbReference type="NCBI Taxonomy" id="2364126"/>
    <lineage>
        <taxon>Eukaryota</taxon>
        <taxon>Sar</taxon>
        <taxon>Alveolata</taxon>
        <taxon>Dinophyceae</taxon>
        <taxon>Prorocentrales</taxon>
        <taxon>Prorocentraceae</taxon>
        <taxon>Prorocentrum</taxon>
    </lineage>
</organism>
<gene>
    <name evidence="2" type="ORF">PCOR1329_LOCUS54877</name>
</gene>
<protein>
    <submittedName>
        <fullName evidence="2">Uncharacterized protein</fullName>
    </submittedName>
</protein>
<feature type="region of interest" description="Disordered" evidence="1">
    <location>
        <begin position="181"/>
        <end position="204"/>
    </location>
</feature>
<evidence type="ECO:0000256" key="1">
    <source>
        <dbReference type="SAM" id="MobiDB-lite"/>
    </source>
</evidence>
<accession>A0ABN9V5I0</accession>
<feature type="compositionally biased region" description="Pro residues" evidence="1">
    <location>
        <begin position="142"/>
        <end position="153"/>
    </location>
</feature>
<feature type="compositionally biased region" description="Low complexity" evidence="1">
    <location>
        <begin position="154"/>
        <end position="167"/>
    </location>
</feature>
<dbReference type="EMBL" id="CAUYUJ010016715">
    <property type="protein sequence ID" value="CAK0868105.1"/>
    <property type="molecule type" value="Genomic_DNA"/>
</dbReference>
<comment type="caution">
    <text evidence="2">The sequence shown here is derived from an EMBL/GenBank/DDBJ whole genome shotgun (WGS) entry which is preliminary data.</text>
</comment>
<feature type="region of interest" description="Disordered" evidence="1">
    <location>
        <begin position="136"/>
        <end position="167"/>
    </location>
</feature>
<sequence>MPGTRALCALAVRKKVPPPQRQPCSGRRRACGLRVRAGRPRGGRCLPAGPIPLFPAAPPSAAGDVGPALVSHLGACAASALGAAAVPRASTVPPPVAAALPETGLGHAQHAGGGAHGGAPCAVAAGAAGLAAGGQAAAPAAPGVPPRISPSPVRPRGSGSSAAAGAAVADIPRRGLARSLVPAPRGSRRQAPPSAAFGAGVPVSPLGADQEPAAGLASVVGRAPAGPPTASPDDESVCKVRLALRGQVAALGPVRVNGQGTAALRLSGASLRLVELLDVADALETVQQLVLFNVHGPSADRWILNVARSLGLSEAAVAHVVR</sequence>
<proteinExistence type="predicted"/>
<reference evidence="2" key="1">
    <citation type="submission" date="2023-10" db="EMBL/GenBank/DDBJ databases">
        <authorList>
            <person name="Chen Y."/>
            <person name="Shah S."/>
            <person name="Dougan E. K."/>
            <person name="Thang M."/>
            <person name="Chan C."/>
        </authorList>
    </citation>
    <scope>NUCLEOTIDE SEQUENCE [LARGE SCALE GENOMIC DNA]</scope>
</reference>
<evidence type="ECO:0000313" key="2">
    <source>
        <dbReference type="EMBL" id="CAK0868105.1"/>
    </source>
</evidence>
<name>A0ABN9V5I0_9DINO</name>
<dbReference type="Proteomes" id="UP001189429">
    <property type="component" value="Unassembled WGS sequence"/>
</dbReference>